<dbReference type="AlphaFoldDB" id="A0A8E2APD1"/>
<protein>
    <submittedName>
        <fullName evidence="2">Uncharacterized protein</fullName>
    </submittedName>
</protein>
<feature type="transmembrane region" description="Helical" evidence="1">
    <location>
        <begin position="102"/>
        <end position="123"/>
    </location>
</feature>
<feature type="transmembrane region" description="Helical" evidence="1">
    <location>
        <begin position="19"/>
        <end position="41"/>
    </location>
</feature>
<sequence length="358" mass="38438">MATSAPAIPPFDKISLIGIWIETVLWGMNCVVFAGACWVLFFKPNARTNRWMLGITSTLLFSLATAHVAGSLRALLVAFIYVPQPAPPLYATLYFIDQSDGIAVMKTVLYDTAVFIQDMVLIWRLYIVWNRNWKLCVFPVIVEMSHMAVAYSGSVLLGGSTTDLPSGLLPKLGRIGWGLDLALNVSVTVAIAARLWYMGRKLAIANADGSFSHDAPNAYLVPIFTIIESGALFAVATLVLLILLVTSSPLNLTGIDVATQLAVLAPLLIIVRVGLGLTHGLPSAYKSYIGTKTTVGSMSFGMNPLKSNAGSTTYGGHSQISVARNVDISRTMVGSREVVLDDFKAAANLEDSVPAKRS</sequence>
<feature type="transmembrane region" description="Helical" evidence="1">
    <location>
        <begin position="177"/>
        <end position="197"/>
    </location>
</feature>
<keyword evidence="3" id="KW-1185">Reference proteome</keyword>
<dbReference type="OrthoDB" id="3357408at2759"/>
<name>A0A8E2APD1_9APHY</name>
<dbReference type="Proteomes" id="UP000250043">
    <property type="component" value="Unassembled WGS sequence"/>
</dbReference>
<feature type="transmembrane region" description="Helical" evidence="1">
    <location>
        <begin position="53"/>
        <end position="82"/>
    </location>
</feature>
<feature type="transmembrane region" description="Helical" evidence="1">
    <location>
        <begin position="218"/>
        <end position="245"/>
    </location>
</feature>
<evidence type="ECO:0000256" key="1">
    <source>
        <dbReference type="SAM" id="Phobius"/>
    </source>
</evidence>
<gene>
    <name evidence="2" type="ORF">OBBRIDRAFT_889115</name>
</gene>
<dbReference type="EMBL" id="KV722453">
    <property type="protein sequence ID" value="OCH88428.1"/>
    <property type="molecule type" value="Genomic_DNA"/>
</dbReference>
<feature type="transmembrane region" description="Helical" evidence="1">
    <location>
        <begin position="135"/>
        <end position="157"/>
    </location>
</feature>
<evidence type="ECO:0000313" key="2">
    <source>
        <dbReference type="EMBL" id="OCH88428.1"/>
    </source>
</evidence>
<keyword evidence="1" id="KW-0812">Transmembrane</keyword>
<proteinExistence type="predicted"/>
<accession>A0A8E2APD1</accession>
<feature type="transmembrane region" description="Helical" evidence="1">
    <location>
        <begin position="257"/>
        <end position="277"/>
    </location>
</feature>
<reference evidence="2 3" key="1">
    <citation type="submission" date="2016-07" db="EMBL/GenBank/DDBJ databases">
        <title>Draft genome of the white-rot fungus Obba rivulosa 3A-2.</title>
        <authorList>
            <consortium name="DOE Joint Genome Institute"/>
            <person name="Miettinen O."/>
            <person name="Riley R."/>
            <person name="Acob R."/>
            <person name="Barry K."/>
            <person name="Cullen D."/>
            <person name="De Vries R."/>
            <person name="Hainaut M."/>
            <person name="Hatakka A."/>
            <person name="Henrissat B."/>
            <person name="Hilden K."/>
            <person name="Kuo R."/>
            <person name="Labutti K."/>
            <person name="Lipzen A."/>
            <person name="Makela M.R."/>
            <person name="Sandor L."/>
            <person name="Spatafora J.W."/>
            <person name="Grigoriev I.V."/>
            <person name="Hibbett D.S."/>
        </authorList>
    </citation>
    <scope>NUCLEOTIDE SEQUENCE [LARGE SCALE GENOMIC DNA]</scope>
    <source>
        <strain evidence="2 3">3A-2</strain>
    </source>
</reference>
<keyword evidence="1" id="KW-0472">Membrane</keyword>
<evidence type="ECO:0000313" key="3">
    <source>
        <dbReference type="Proteomes" id="UP000250043"/>
    </source>
</evidence>
<keyword evidence="1" id="KW-1133">Transmembrane helix</keyword>
<organism evidence="2 3">
    <name type="scientific">Obba rivulosa</name>
    <dbReference type="NCBI Taxonomy" id="1052685"/>
    <lineage>
        <taxon>Eukaryota</taxon>
        <taxon>Fungi</taxon>
        <taxon>Dikarya</taxon>
        <taxon>Basidiomycota</taxon>
        <taxon>Agaricomycotina</taxon>
        <taxon>Agaricomycetes</taxon>
        <taxon>Polyporales</taxon>
        <taxon>Gelatoporiaceae</taxon>
        <taxon>Obba</taxon>
    </lineage>
</organism>